<dbReference type="InterPro" id="IPR047127">
    <property type="entry name" value="MutT-like"/>
</dbReference>
<evidence type="ECO:0000256" key="16">
    <source>
        <dbReference type="ARBA" id="ARBA00042798"/>
    </source>
</evidence>
<keyword evidence="7" id="KW-0378">Hydrolase</keyword>
<evidence type="ECO:0000256" key="9">
    <source>
        <dbReference type="ARBA" id="ARBA00023204"/>
    </source>
</evidence>
<keyword evidence="19" id="KW-1185">Reference proteome</keyword>
<evidence type="ECO:0000313" key="19">
    <source>
        <dbReference type="Proteomes" id="UP000078596"/>
    </source>
</evidence>
<dbReference type="GO" id="GO:0009228">
    <property type="term" value="P:thiamine biosynthetic process"/>
    <property type="evidence" value="ECO:0007669"/>
    <property type="project" value="UniProtKB-KW"/>
</dbReference>
<dbReference type="GO" id="GO:0044716">
    <property type="term" value="F:8-oxo-GDP phosphatase activity"/>
    <property type="evidence" value="ECO:0007669"/>
    <property type="project" value="TreeGrafter"/>
</dbReference>
<proteinExistence type="inferred from homology"/>
<dbReference type="InterPro" id="IPR022998">
    <property type="entry name" value="ThiamineP_synth_TenI"/>
</dbReference>
<keyword evidence="4" id="KW-0235">DNA replication</keyword>
<dbReference type="CDD" id="cd00564">
    <property type="entry name" value="TMP_TenI"/>
    <property type="match status" value="1"/>
</dbReference>
<reference evidence="18 19" key="1">
    <citation type="submission" date="2016-06" db="EMBL/GenBank/DDBJ databases">
        <title>Insight into the functional genes involving in sulfur oxidation in Pearl River water.</title>
        <authorList>
            <person name="Luo J."/>
            <person name="Tan X."/>
            <person name="Lin W."/>
        </authorList>
    </citation>
    <scope>NUCLEOTIDE SEQUENCE [LARGE SCALE GENOMIC DNA]</scope>
    <source>
        <strain evidence="18 19">LS2</strain>
    </source>
</reference>
<comment type="similarity">
    <text evidence="2">Belongs to the Nudix hydrolase family.</text>
</comment>
<dbReference type="EC" id="3.6.1.55" evidence="12"/>
<dbReference type="GO" id="GO:0008413">
    <property type="term" value="F:8-oxo-7,8-dihydroguanosine triphosphate pyrophosphatase activity"/>
    <property type="evidence" value="ECO:0007669"/>
    <property type="project" value="TreeGrafter"/>
</dbReference>
<dbReference type="Pfam" id="PF00293">
    <property type="entry name" value="NUDIX"/>
    <property type="match status" value="1"/>
</dbReference>
<evidence type="ECO:0000256" key="13">
    <source>
        <dbReference type="ARBA" id="ARBA00040794"/>
    </source>
</evidence>
<gene>
    <name evidence="18" type="ORF">A9404_11090</name>
</gene>
<dbReference type="KEGG" id="haz:A9404_11090"/>
<dbReference type="InterPro" id="IPR000086">
    <property type="entry name" value="NUDIX_hydrolase_dom"/>
</dbReference>
<dbReference type="STRING" id="1860122.A9404_11090"/>
<evidence type="ECO:0000256" key="7">
    <source>
        <dbReference type="ARBA" id="ARBA00022801"/>
    </source>
</evidence>
<keyword evidence="5" id="KW-0479">Metal-binding</keyword>
<dbReference type="GO" id="GO:0006260">
    <property type="term" value="P:DNA replication"/>
    <property type="evidence" value="ECO:0007669"/>
    <property type="project" value="UniProtKB-KW"/>
</dbReference>
<accession>A0A191ZIX9</accession>
<dbReference type="GO" id="GO:0006281">
    <property type="term" value="P:DNA repair"/>
    <property type="evidence" value="ECO:0007669"/>
    <property type="project" value="UniProtKB-KW"/>
</dbReference>
<evidence type="ECO:0000256" key="11">
    <source>
        <dbReference type="ARBA" id="ARBA00036904"/>
    </source>
</evidence>
<dbReference type="SUPFAM" id="SSF55811">
    <property type="entry name" value="Nudix"/>
    <property type="match status" value="1"/>
</dbReference>
<dbReference type="InterPro" id="IPR015797">
    <property type="entry name" value="NUDIX_hydrolase-like_dom_sf"/>
</dbReference>
<comment type="catalytic activity">
    <reaction evidence="10">
        <text>8-oxo-dGTP + H2O = 8-oxo-dGMP + diphosphate + H(+)</text>
        <dbReference type="Rhea" id="RHEA:31575"/>
        <dbReference type="ChEBI" id="CHEBI:15377"/>
        <dbReference type="ChEBI" id="CHEBI:15378"/>
        <dbReference type="ChEBI" id="CHEBI:33019"/>
        <dbReference type="ChEBI" id="CHEBI:63224"/>
        <dbReference type="ChEBI" id="CHEBI:77896"/>
        <dbReference type="EC" id="3.6.1.55"/>
    </reaction>
</comment>
<dbReference type="GO" id="GO:0035539">
    <property type="term" value="F:8-oxo-7,8-dihydrodeoxyguanosine triphosphate pyrophosphatase activity"/>
    <property type="evidence" value="ECO:0007669"/>
    <property type="project" value="UniProtKB-EC"/>
</dbReference>
<keyword evidence="8" id="KW-0460">Magnesium</keyword>
<dbReference type="EMBL" id="CP016027">
    <property type="protein sequence ID" value="ANJ67851.1"/>
    <property type="molecule type" value="Genomic_DNA"/>
</dbReference>
<evidence type="ECO:0000256" key="3">
    <source>
        <dbReference type="ARBA" id="ARBA00022457"/>
    </source>
</evidence>
<evidence type="ECO:0000256" key="4">
    <source>
        <dbReference type="ARBA" id="ARBA00022705"/>
    </source>
</evidence>
<organism evidence="18 19">
    <name type="scientific">Halothiobacillus diazotrophicus</name>
    <dbReference type="NCBI Taxonomy" id="1860122"/>
    <lineage>
        <taxon>Bacteria</taxon>
        <taxon>Pseudomonadati</taxon>
        <taxon>Pseudomonadota</taxon>
        <taxon>Gammaproteobacteria</taxon>
        <taxon>Chromatiales</taxon>
        <taxon>Halothiobacillaceae</taxon>
        <taxon>Halothiobacillus</taxon>
    </lineage>
</organism>
<dbReference type="GO" id="GO:0046872">
    <property type="term" value="F:metal ion binding"/>
    <property type="evidence" value="ECO:0007669"/>
    <property type="project" value="UniProtKB-KW"/>
</dbReference>
<evidence type="ECO:0000256" key="14">
    <source>
        <dbReference type="ARBA" id="ARBA00041592"/>
    </source>
</evidence>
<keyword evidence="6" id="KW-0227">DNA damage</keyword>
<dbReference type="Pfam" id="PF02581">
    <property type="entry name" value="TMP-TENI"/>
    <property type="match status" value="1"/>
</dbReference>
<evidence type="ECO:0000256" key="8">
    <source>
        <dbReference type="ARBA" id="ARBA00022842"/>
    </source>
</evidence>
<name>A0A191ZIX9_9GAMM</name>
<dbReference type="PANTHER" id="PTHR47707:SF1">
    <property type="entry name" value="NUDIX HYDROLASE FAMILY PROTEIN"/>
    <property type="match status" value="1"/>
</dbReference>
<dbReference type="Gene3D" id="3.90.79.10">
    <property type="entry name" value="Nucleoside Triphosphate Pyrophosphohydrolase"/>
    <property type="match status" value="1"/>
</dbReference>
<comment type="catalytic activity">
    <reaction evidence="11">
        <text>8-oxo-GTP + H2O = 8-oxo-GMP + diphosphate + H(+)</text>
        <dbReference type="Rhea" id="RHEA:67616"/>
        <dbReference type="ChEBI" id="CHEBI:15377"/>
        <dbReference type="ChEBI" id="CHEBI:15378"/>
        <dbReference type="ChEBI" id="CHEBI:33019"/>
        <dbReference type="ChEBI" id="CHEBI:143553"/>
        <dbReference type="ChEBI" id="CHEBI:145694"/>
    </reaction>
</comment>
<evidence type="ECO:0000313" key="18">
    <source>
        <dbReference type="EMBL" id="ANJ67851.1"/>
    </source>
</evidence>
<evidence type="ECO:0000256" key="5">
    <source>
        <dbReference type="ARBA" id="ARBA00022723"/>
    </source>
</evidence>
<dbReference type="Proteomes" id="UP000078596">
    <property type="component" value="Chromosome"/>
</dbReference>
<dbReference type="InterPro" id="IPR036206">
    <property type="entry name" value="ThiamineP_synth_sf"/>
</dbReference>
<dbReference type="OrthoDB" id="9810648at2"/>
<keyword evidence="9" id="KW-0234">DNA repair</keyword>
<dbReference type="PROSITE" id="PS51462">
    <property type="entry name" value="NUDIX"/>
    <property type="match status" value="1"/>
</dbReference>
<dbReference type="RefSeq" id="WP_066101549.1">
    <property type="nucleotide sequence ID" value="NZ_CP016027.1"/>
</dbReference>
<evidence type="ECO:0000259" key="17">
    <source>
        <dbReference type="PROSITE" id="PS51462"/>
    </source>
</evidence>
<evidence type="ECO:0000256" key="12">
    <source>
        <dbReference type="ARBA" id="ARBA00038905"/>
    </source>
</evidence>
<comment type="cofactor">
    <cofactor evidence="1">
        <name>Mg(2+)</name>
        <dbReference type="ChEBI" id="CHEBI:18420"/>
    </cofactor>
</comment>
<dbReference type="InterPro" id="IPR013785">
    <property type="entry name" value="Aldolase_TIM"/>
</dbReference>
<evidence type="ECO:0000256" key="15">
    <source>
        <dbReference type="ARBA" id="ARBA00041979"/>
    </source>
</evidence>
<dbReference type="Gene3D" id="3.20.20.70">
    <property type="entry name" value="Aldolase class I"/>
    <property type="match status" value="1"/>
</dbReference>
<dbReference type="GO" id="GO:0044715">
    <property type="term" value="F:8-oxo-dGDP phosphatase activity"/>
    <property type="evidence" value="ECO:0007669"/>
    <property type="project" value="TreeGrafter"/>
</dbReference>
<sequence>MPSTGPESTETRVVLGVLESAPDTYWLERRPDDKHLAGLLAFPGGKCGADESPLAALRRELIEELGIEAETIEPLIEIPWVYAASRPPKHVRLLVYRVFSWRGPIRGREGQSVEPVRLDCRDRCTWLDALPPANRGIVAALCLPPRVAISAACGSDAQGFERWLADLCATAAELARRFGAAGSILQLRPGMELSLEEWRRAAAAVRAQGVCVFVNGALDLADALNADGVHLNRQRLFDTDVAALAAWQARGRWVTAAVHADRELHRANELRADAVFISPVLPTESHPGEPAMGWDGFAALTRAATMPTYALGGMSMGALSRVRALGGQGVAAIRAFWCRGADEVEAGEESDSFSC</sequence>
<protein>
    <recommendedName>
        <fullName evidence="13">8-oxo-dGTP diphosphatase</fullName>
        <ecNumber evidence="12">3.6.1.55</ecNumber>
    </recommendedName>
    <alternativeName>
        <fullName evidence="16">7,8-dihydro-8-oxoguanine-triphosphatase</fullName>
    </alternativeName>
    <alternativeName>
        <fullName evidence="15">Mutator protein MutT</fullName>
    </alternativeName>
    <alternativeName>
        <fullName evidence="14">dGTP pyrophosphohydrolase</fullName>
    </alternativeName>
</protein>
<evidence type="ECO:0000256" key="2">
    <source>
        <dbReference type="ARBA" id="ARBA00005582"/>
    </source>
</evidence>
<evidence type="ECO:0000256" key="10">
    <source>
        <dbReference type="ARBA" id="ARBA00035861"/>
    </source>
</evidence>
<evidence type="ECO:0000256" key="1">
    <source>
        <dbReference type="ARBA" id="ARBA00001946"/>
    </source>
</evidence>
<dbReference type="SUPFAM" id="SSF51391">
    <property type="entry name" value="Thiamin phosphate synthase"/>
    <property type="match status" value="1"/>
</dbReference>
<dbReference type="InterPro" id="IPR020084">
    <property type="entry name" value="NUDIX_hydrolase_CS"/>
</dbReference>
<keyword evidence="3" id="KW-0515">Mutator protein</keyword>
<dbReference type="PANTHER" id="PTHR47707">
    <property type="entry name" value="8-OXO-DGTP DIPHOSPHATASE"/>
    <property type="match status" value="1"/>
</dbReference>
<dbReference type="PROSITE" id="PS00893">
    <property type="entry name" value="NUDIX_BOX"/>
    <property type="match status" value="1"/>
</dbReference>
<dbReference type="AlphaFoldDB" id="A0A191ZIX9"/>
<feature type="domain" description="Nudix hydrolase" evidence="17">
    <location>
        <begin position="9"/>
        <end position="144"/>
    </location>
</feature>
<evidence type="ECO:0000256" key="6">
    <source>
        <dbReference type="ARBA" id="ARBA00022763"/>
    </source>
</evidence>